<evidence type="ECO:0000256" key="2">
    <source>
        <dbReference type="SAM" id="Phobius"/>
    </source>
</evidence>
<reference evidence="4" key="1">
    <citation type="journal article" date="2008" name="Nat. Genet.">
        <title>The Pristionchus pacificus genome provides a unique perspective on nematode lifestyle and parasitism.</title>
        <authorList>
            <person name="Dieterich C."/>
            <person name="Clifton S.W."/>
            <person name="Schuster L.N."/>
            <person name="Chinwalla A."/>
            <person name="Delehaunty K."/>
            <person name="Dinkelacker I."/>
            <person name="Fulton L."/>
            <person name="Fulton R."/>
            <person name="Godfrey J."/>
            <person name="Minx P."/>
            <person name="Mitreva M."/>
            <person name="Roeseler W."/>
            <person name="Tian H."/>
            <person name="Witte H."/>
            <person name="Yang S.P."/>
            <person name="Wilson R.K."/>
            <person name="Sommer R.J."/>
        </authorList>
    </citation>
    <scope>NUCLEOTIDE SEQUENCE [LARGE SCALE GENOMIC DNA]</scope>
    <source>
        <strain evidence="4">PS312</strain>
    </source>
</reference>
<reference evidence="3" key="2">
    <citation type="submission" date="2022-06" db="UniProtKB">
        <authorList>
            <consortium name="EnsemblMetazoa"/>
        </authorList>
    </citation>
    <scope>IDENTIFICATION</scope>
    <source>
        <strain evidence="3">PS312</strain>
    </source>
</reference>
<accession>A0A8R1US20</accession>
<feature type="compositionally biased region" description="Low complexity" evidence="1">
    <location>
        <begin position="370"/>
        <end position="387"/>
    </location>
</feature>
<evidence type="ECO:0000313" key="3">
    <source>
        <dbReference type="EnsemblMetazoa" id="PPA39114.1"/>
    </source>
</evidence>
<gene>
    <name evidence="3" type="primary">WBGene00277483</name>
</gene>
<dbReference type="OrthoDB" id="5867987at2759"/>
<feature type="compositionally biased region" description="Low complexity" evidence="1">
    <location>
        <begin position="326"/>
        <end position="345"/>
    </location>
</feature>
<keyword evidence="4" id="KW-1185">Reference proteome</keyword>
<dbReference type="GO" id="GO:0042302">
    <property type="term" value="F:structural constituent of cuticle"/>
    <property type="evidence" value="ECO:0007669"/>
    <property type="project" value="InterPro"/>
</dbReference>
<dbReference type="SMART" id="SM01088">
    <property type="entry name" value="Col_cuticle_N"/>
    <property type="match status" value="2"/>
</dbReference>
<keyword evidence="2" id="KW-0472">Membrane</keyword>
<feature type="compositionally biased region" description="Gly residues" evidence="1">
    <location>
        <begin position="316"/>
        <end position="325"/>
    </location>
</feature>
<keyword evidence="2" id="KW-1133">Transmembrane helix</keyword>
<feature type="compositionally biased region" description="Pro residues" evidence="1">
    <location>
        <begin position="421"/>
        <end position="430"/>
    </location>
</feature>
<dbReference type="Proteomes" id="UP000005239">
    <property type="component" value="Unassembled WGS sequence"/>
</dbReference>
<feature type="transmembrane region" description="Helical" evidence="2">
    <location>
        <begin position="71"/>
        <end position="94"/>
    </location>
</feature>
<proteinExistence type="predicted"/>
<organism evidence="3 4">
    <name type="scientific">Pristionchus pacificus</name>
    <name type="common">Parasitic nematode worm</name>
    <dbReference type="NCBI Taxonomy" id="54126"/>
    <lineage>
        <taxon>Eukaryota</taxon>
        <taxon>Metazoa</taxon>
        <taxon>Ecdysozoa</taxon>
        <taxon>Nematoda</taxon>
        <taxon>Chromadorea</taxon>
        <taxon>Rhabditida</taxon>
        <taxon>Rhabditina</taxon>
        <taxon>Diplogasteromorpha</taxon>
        <taxon>Diplogasteroidea</taxon>
        <taxon>Neodiplogasteridae</taxon>
        <taxon>Pristionchus</taxon>
    </lineage>
</organism>
<evidence type="ECO:0000256" key="1">
    <source>
        <dbReference type="SAM" id="MobiDB-lite"/>
    </source>
</evidence>
<feature type="compositionally biased region" description="Gly residues" evidence="1">
    <location>
        <begin position="407"/>
        <end position="416"/>
    </location>
</feature>
<dbReference type="Pfam" id="PF01484">
    <property type="entry name" value="Col_cuticle_N"/>
    <property type="match status" value="2"/>
</dbReference>
<dbReference type="EnsemblMetazoa" id="PPA39114.1">
    <property type="protein sequence ID" value="PPA39114.1"/>
    <property type="gene ID" value="WBGene00277483"/>
</dbReference>
<feature type="compositionally biased region" description="Low complexity" evidence="1">
    <location>
        <begin position="302"/>
        <end position="315"/>
    </location>
</feature>
<dbReference type="InterPro" id="IPR002486">
    <property type="entry name" value="Col_cuticle_N"/>
</dbReference>
<dbReference type="PANTHER" id="PTHR24637">
    <property type="entry name" value="COLLAGEN"/>
    <property type="match status" value="1"/>
</dbReference>
<dbReference type="AlphaFoldDB" id="A0A2A6CTT2"/>
<feature type="region of interest" description="Disordered" evidence="1">
    <location>
        <begin position="245"/>
        <end position="430"/>
    </location>
</feature>
<dbReference type="PANTHER" id="PTHR24637:SF372">
    <property type="entry name" value="NEMATODE CUTICLE COLLAGEN N-TERMINAL DOMAIN-CONTAINING PROTEIN"/>
    <property type="match status" value="1"/>
</dbReference>
<evidence type="ECO:0000313" key="4">
    <source>
        <dbReference type="Proteomes" id="UP000005239"/>
    </source>
</evidence>
<dbReference type="Pfam" id="PF01391">
    <property type="entry name" value="Collagen"/>
    <property type="match status" value="2"/>
</dbReference>
<feature type="compositionally biased region" description="Low complexity" evidence="1">
    <location>
        <begin position="245"/>
        <end position="263"/>
    </location>
</feature>
<accession>A0A2A6CTT2</accession>
<sequence length="430" mass="44089">MSTSHPFTHHSTPPINQYPHCSQSFLSMIWFYQGSLVGEILSDLKSVNAIRRANDLAMSKTDCEVESVKKFAFFGVAVSTIATLTAIVAVPMLCMYMQNVQSGLQDELQYCRTRATSLKGEFTKNVQSSIQDDLSYCQTRADSLKGEFVRYDAEVESVKKFAFFGVAVSTIATLTAIVAVPMLCMYMQNVQSTLQDDLQYCRTRADSLKGEFSRLDSLRSVEMSREKRQVASTCCSCGVGAAGPPGAPGQDGAPGNDGQPGQAGSPGQDAGDNHQQPSASDFCFDCPAGPAGAPGAPGPKGPDGAPGAPGDAGSAGRPGGRGQPGPAGQPGAPGNDGQPGNPGRDGNVRTQPSPAGRPGAPGAPGPQGPAGPDGRPGNPGRDGQPGQPGEPGRDGAPGQNGAPGSRGQDGGNGGKGSCDHCPPPRTAPGY</sequence>
<feature type="transmembrane region" description="Helical" evidence="2">
    <location>
        <begin position="161"/>
        <end position="183"/>
    </location>
</feature>
<protein>
    <submittedName>
        <fullName evidence="3">Collagen</fullName>
    </submittedName>
</protein>
<name>A0A2A6CTT2_PRIPA</name>
<dbReference type="InterPro" id="IPR008160">
    <property type="entry name" value="Collagen"/>
</dbReference>
<keyword evidence="2" id="KW-0812">Transmembrane</keyword>